<dbReference type="Proteomes" id="UP001206925">
    <property type="component" value="Unassembled WGS sequence"/>
</dbReference>
<sequence>PCVVIHAFTTTGRETICSTSMVNQIRQLFLSDCSLIFQHHRHHHRSTHLHQTNRHRQGYCGGVYQMLFTVCSDLPGMCVCDPLIRRTVDFRFLFNRNYMVGIAFVSNIKSSYV</sequence>
<organism evidence="1 2">
    <name type="scientific">Ambrosia artemisiifolia</name>
    <name type="common">Common ragweed</name>
    <dbReference type="NCBI Taxonomy" id="4212"/>
    <lineage>
        <taxon>Eukaryota</taxon>
        <taxon>Viridiplantae</taxon>
        <taxon>Streptophyta</taxon>
        <taxon>Embryophyta</taxon>
        <taxon>Tracheophyta</taxon>
        <taxon>Spermatophyta</taxon>
        <taxon>Magnoliopsida</taxon>
        <taxon>eudicotyledons</taxon>
        <taxon>Gunneridae</taxon>
        <taxon>Pentapetalae</taxon>
        <taxon>asterids</taxon>
        <taxon>campanulids</taxon>
        <taxon>Asterales</taxon>
        <taxon>Asteraceae</taxon>
        <taxon>Asteroideae</taxon>
        <taxon>Heliantheae alliance</taxon>
        <taxon>Heliantheae</taxon>
        <taxon>Ambrosia</taxon>
    </lineage>
</organism>
<dbReference type="AlphaFoldDB" id="A0AAD5GRX3"/>
<evidence type="ECO:0000313" key="2">
    <source>
        <dbReference type="Proteomes" id="UP001206925"/>
    </source>
</evidence>
<name>A0AAD5GRX3_AMBAR</name>
<accession>A0AAD5GRX3</accession>
<dbReference type="EMBL" id="JAMZMK010005560">
    <property type="protein sequence ID" value="KAI7753027.1"/>
    <property type="molecule type" value="Genomic_DNA"/>
</dbReference>
<evidence type="ECO:0000313" key="1">
    <source>
        <dbReference type="EMBL" id="KAI7753027.1"/>
    </source>
</evidence>
<gene>
    <name evidence="1" type="ORF">M8C21_016782</name>
</gene>
<proteinExistence type="predicted"/>
<reference evidence="1" key="1">
    <citation type="submission" date="2022-06" db="EMBL/GenBank/DDBJ databases">
        <title>Uncovering the hologenomic basis of an extraordinary plant invasion.</title>
        <authorList>
            <person name="Bieker V.C."/>
            <person name="Martin M.D."/>
            <person name="Gilbert T."/>
            <person name="Hodgins K."/>
            <person name="Battlay P."/>
            <person name="Petersen B."/>
            <person name="Wilson J."/>
        </authorList>
    </citation>
    <scope>NUCLEOTIDE SEQUENCE</scope>
    <source>
        <strain evidence="1">AA19_3_7</strain>
        <tissue evidence="1">Leaf</tissue>
    </source>
</reference>
<protein>
    <submittedName>
        <fullName evidence="1">Uncharacterized protein</fullName>
    </submittedName>
</protein>
<comment type="caution">
    <text evidence="1">The sequence shown here is derived from an EMBL/GenBank/DDBJ whole genome shotgun (WGS) entry which is preliminary data.</text>
</comment>
<keyword evidence="2" id="KW-1185">Reference proteome</keyword>
<feature type="non-terminal residue" evidence="1">
    <location>
        <position position="1"/>
    </location>
</feature>